<dbReference type="Proteomes" id="UP001341840">
    <property type="component" value="Unassembled WGS sequence"/>
</dbReference>
<name>A0ABU6XQU8_9FABA</name>
<protein>
    <submittedName>
        <fullName evidence="1">Uncharacterized protein</fullName>
    </submittedName>
</protein>
<organism evidence="1 2">
    <name type="scientific">Stylosanthes scabra</name>
    <dbReference type="NCBI Taxonomy" id="79078"/>
    <lineage>
        <taxon>Eukaryota</taxon>
        <taxon>Viridiplantae</taxon>
        <taxon>Streptophyta</taxon>
        <taxon>Embryophyta</taxon>
        <taxon>Tracheophyta</taxon>
        <taxon>Spermatophyta</taxon>
        <taxon>Magnoliopsida</taxon>
        <taxon>eudicotyledons</taxon>
        <taxon>Gunneridae</taxon>
        <taxon>Pentapetalae</taxon>
        <taxon>rosids</taxon>
        <taxon>fabids</taxon>
        <taxon>Fabales</taxon>
        <taxon>Fabaceae</taxon>
        <taxon>Papilionoideae</taxon>
        <taxon>50 kb inversion clade</taxon>
        <taxon>dalbergioids sensu lato</taxon>
        <taxon>Dalbergieae</taxon>
        <taxon>Pterocarpus clade</taxon>
        <taxon>Stylosanthes</taxon>
    </lineage>
</organism>
<evidence type="ECO:0000313" key="2">
    <source>
        <dbReference type="Proteomes" id="UP001341840"/>
    </source>
</evidence>
<proteinExistence type="predicted"/>
<sequence>VHEGSSKEAFEEVLDNMADEGTRQKTLGEYSVPTTVSCGSSIVRPAVDANNFELKPSLIQLVEQEQFYGNSHT</sequence>
<comment type="caution">
    <text evidence="1">The sequence shown here is derived from an EMBL/GenBank/DDBJ whole genome shotgun (WGS) entry which is preliminary data.</text>
</comment>
<evidence type="ECO:0000313" key="1">
    <source>
        <dbReference type="EMBL" id="MED6199824.1"/>
    </source>
</evidence>
<reference evidence="1 2" key="1">
    <citation type="journal article" date="2023" name="Plants (Basel)">
        <title>Bridging the Gap: Combining Genomics and Transcriptomics Approaches to Understand Stylosanthes scabra, an Orphan Legume from the Brazilian Caatinga.</title>
        <authorList>
            <person name="Ferreira-Neto J.R.C."/>
            <person name="da Silva M.D."/>
            <person name="Binneck E."/>
            <person name="de Melo N.F."/>
            <person name="da Silva R.H."/>
            <person name="de Melo A.L.T.M."/>
            <person name="Pandolfi V."/>
            <person name="Bustamante F.O."/>
            <person name="Brasileiro-Vidal A.C."/>
            <person name="Benko-Iseppon A.M."/>
        </authorList>
    </citation>
    <scope>NUCLEOTIDE SEQUENCE [LARGE SCALE GENOMIC DNA]</scope>
    <source>
        <tissue evidence="1">Leaves</tissue>
    </source>
</reference>
<dbReference type="EMBL" id="JASCZI010212578">
    <property type="protein sequence ID" value="MED6199824.1"/>
    <property type="molecule type" value="Genomic_DNA"/>
</dbReference>
<feature type="non-terminal residue" evidence="1">
    <location>
        <position position="1"/>
    </location>
</feature>
<accession>A0ABU6XQU8</accession>
<gene>
    <name evidence="1" type="ORF">PIB30_079512</name>
</gene>
<keyword evidence="2" id="KW-1185">Reference proteome</keyword>